<reference evidence="2" key="4">
    <citation type="submission" date="2025-08" db="UniProtKB">
        <authorList>
            <consortium name="Ensembl"/>
        </authorList>
    </citation>
    <scope>IDENTIFICATION</scope>
</reference>
<proteinExistence type="predicted"/>
<reference evidence="3" key="3">
    <citation type="submission" date="2018-12" db="EMBL/GenBank/DDBJ databases">
        <title>G10K-VGP greater horseshoe bat female genome, primary haplotype.</title>
        <authorList>
            <person name="Teeling E."/>
            <person name="Myers G."/>
            <person name="Vernes S."/>
            <person name="Pippel M."/>
            <person name="Winkler S."/>
            <person name="Fedrigo O."/>
            <person name="Rhie A."/>
            <person name="Koren S."/>
            <person name="Phillippy A."/>
            <person name="Lewin H."/>
            <person name="Damas J."/>
            <person name="Howe K."/>
            <person name="Mountcastle J."/>
            <person name="Jarvis E.D."/>
        </authorList>
    </citation>
    <scope>NUCLEOTIDE SEQUENCE [LARGE SCALE GENOMIC DNA]</scope>
</reference>
<evidence type="ECO:0000313" key="2">
    <source>
        <dbReference type="Ensembl" id="ENSRFEP00010002359.1"/>
    </source>
</evidence>
<dbReference type="SMART" id="SM00349">
    <property type="entry name" value="KRAB"/>
    <property type="match status" value="1"/>
</dbReference>
<dbReference type="SUPFAM" id="SSF109640">
    <property type="entry name" value="KRAB domain (Kruppel-associated box)"/>
    <property type="match status" value="1"/>
</dbReference>
<evidence type="ECO:0000313" key="3">
    <source>
        <dbReference type="Proteomes" id="UP000472240"/>
    </source>
</evidence>
<reference evidence="2 3" key="2">
    <citation type="journal article" date="2018" name="Annu Rev Anim Biosci">
        <title>Bat Biology, Genomes, and the Bat1K Project: To Generate Chromosome-Level Genomes for All Living Bat Species.</title>
        <authorList>
            <person name="Teeling E.C."/>
            <person name="Vernes S.C."/>
            <person name="Davalos L.M."/>
            <person name="Ray D.A."/>
            <person name="Gilbert M.T.P."/>
            <person name="Myers E."/>
        </authorList>
    </citation>
    <scope>NUCLEOTIDE SEQUENCE</scope>
</reference>
<reference evidence="2 3" key="1">
    <citation type="journal article" date="2015" name="Annu Rev Anim Biosci">
        <title>The Genome 10K Project: a way forward.</title>
        <authorList>
            <person name="Koepfli K.P."/>
            <person name="Paten B."/>
            <person name="O'Brien S.J."/>
            <person name="Koepfli K.P."/>
            <person name="Paten B."/>
            <person name="Antunes A."/>
            <person name="Belov K."/>
            <person name="Bustamante C."/>
            <person name="Castoe T.A."/>
            <person name="Clawson H."/>
            <person name="Crawford A.J."/>
            <person name="Diekhans M."/>
            <person name="Distel D."/>
            <person name="Durbin R."/>
            <person name="Earl D."/>
            <person name="Fujita M.K."/>
            <person name="Gamble T."/>
            <person name="Georges A."/>
            <person name="Gemmell N."/>
            <person name="Gilbert M.T."/>
            <person name="Graves J.M."/>
            <person name="Green R.E."/>
            <person name="Hickey G."/>
            <person name="Jarvis E.D."/>
            <person name="Johnson W."/>
            <person name="Komissarov A."/>
            <person name="Korf I."/>
            <person name="Kuhn R."/>
            <person name="Larkin D.M."/>
            <person name="Lewin H."/>
            <person name="Lopez J.V."/>
            <person name="Ma J."/>
            <person name="Marques-Bonet T."/>
            <person name="Miller W."/>
            <person name="Murphy R."/>
            <person name="Pevzner P."/>
            <person name="Shapiro B."/>
            <person name="Steiner C."/>
            <person name="Tamazian G."/>
            <person name="Venkatesh B."/>
            <person name="Wang J."/>
            <person name="Wayne R."/>
            <person name="Wiley E."/>
            <person name="Yang H."/>
            <person name="Zhang G."/>
            <person name="Haussler D."/>
            <person name="Ryder O."/>
            <person name="O'Brien S.J."/>
        </authorList>
    </citation>
    <scope>NUCLEOTIDE SEQUENCE</scope>
</reference>
<dbReference type="Gene3D" id="6.10.140.140">
    <property type="match status" value="1"/>
</dbReference>
<dbReference type="Proteomes" id="UP000472240">
    <property type="component" value="Chromosome 2"/>
</dbReference>
<organism evidence="2 3">
    <name type="scientific">Rhinolophus ferrumequinum</name>
    <name type="common">Greater horseshoe bat</name>
    <dbReference type="NCBI Taxonomy" id="59479"/>
    <lineage>
        <taxon>Eukaryota</taxon>
        <taxon>Metazoa</taxon>
        <taxon>Chordata</taxon>
        <taxon>Craniata</taxon>
        <taxon>Vertebrata</taxon>
        <taxon>Euteleostomi</taxon>
        <taxon>Mammalia</taxon>
        <taxon>Eutheria</taxon>
        <taxon>Laurasiatheria</taxon>
        <taxon>Chiroptera</taxon>
        <taxon>Yinpterochiroptera</taxon>
        <taxon>Rhinolophoidea</taxon>
        <taxon>Rhinolophidae</taxon>
        <taxon>Rhinolophinae</taxon>
        <taxon>Rhinolophus</taxon>
    </lineage>
</organism>
<dbReference type="Pfam" id="PF01352">
    <property type="entry name" value="KRAB"/>
    <property type="match status" value="1"/>
</dbReference>
<dbReference type="GO" id="GO:0006355">
    <property type="term" value="P:regulation of DNA-templated transcription"/>
    <property type="evidence" value="ECO:0007669"/>
    <property type="project" value="InterPro"/>
</dbReference>
<reference evidence="2" key="5">
    <citation type="submission" date="2025-09" db="UniProtKB">
        <authorList>
            <consortium name="Ensembl"/>
        </authorList>
    </citation>
    <scope>IDENTIFICATION</scope>
</reference>
<protein>
    <recommendedName>
        <fullName evidence="1">KRAB domain-containing protein</fullName>
    </recommendedName>
</protein>
<feature type="domain" description="KRAB" evidence="1">
    <location>
        <begin position="11"/>
        <end position="59"/>
    </location>
</feature>
<dbReference type="AlphaFoldDB" id="A0A671DVV2"/>
<dbReference type="InParanoid" id="A0A671DVV2"/>
<dbReference type="CDD" id="cd07765">
    <property type="entry name" value="KRAB_A-box"/>
    <property type="match status" value="1"/>
</dbReference>
<dbReference type="InterPro" id="IPR001909">
    <property type="entry name" value="KRAB"/>
</dbReference>
<name>A0A671DVV2_RHIFE</name>
<accession>A0A671DVV2</accession>
<keyword evidence="3" id="KW-1185">Reference proteome</keyword>
<sequence length="59" mass="6549">MAAAERTAFQVAVLDLSVTFTWKEMGQLDQAQRSLFWEVMLDTCSLVSLGLAGPKPEFI</sequence>
<evidence type="ECO:0000259" key="1">
    <source>
        <dbReference type="PROSITE" id="PS50805"/>
    </source>
</evidence>
<dbReference type="PROSITE" id="PS50805">
    <property type="entry name" value="KRAB"/>
    <property type="match status" value="1"/>
</dbReference>
<dbReference type="InterPro" id="IPR036051">
    <property type="entry name" value="KRAB_dom_sf"/>
</dbReference>
<dbReference type="Ensembl" id="ENSRFET00010002598.1">
    <property type="protein sequence ID" value="ENSRFEP00010002359.1"/>
    <property type="gene ID" value="ENSRFEG00010001721.1"/>
</dbReference>